<dbReference type="Proteomes" id="UP001595821">
    <property type="component" value="Unassembled WGS sequence"/>
</dbReference>
<dbReference type="RefSeq" id="WP_246972252.1">
    <property type="nucleotide sequence ID" value="NZ_CP095397.1"/>
</dbReference>
<name>A0ABD5P2E2_9EURY</name>
<dbReference type="CDD" id="cd02208">
    <property type="entry name" value="cupin_RmlC-like"/>
    <property type="match status" value="1"/>
</dbReference>
<organism evidence="1 2">
    <name type="scientific">Natribaculum luteum</name>
    <dbReference type="NCBI Taxonomy" id="1586232"/>
    <lineage>
        <taxon>Archaea</taxon>
        <taxon>Methanobacteriati</taxon>
        <taxon>Methanobacteriota</taxon>
        <taxon>Stenosarchaea group</taxon>
        <taxon>Halobacteria</taxon>
        <taxon>Halobacteriales</taxon>
        <taxon>Natrialbaceae</taxon>
        <taxon>Natribaculum</taxon>
    </lineage>
</organism>
<reference evidence="1 2" key="1">
    <citation type="journal article" date="2014" name="Int. J. Syst. Evol. Microbiol.">
        <title>Complete genome sequence of Corynebacterium casei LMG S-19264T (=DSM 44701T), isolated from a smear-ripened cheese.</title>
        <authorList>
            <consortium name="US DOE Joint Genome Institute (JGI-PGF)"/>
            <person name="Walter F."/>
            <person name="Albersmeier A."/>
            <person name="Kalinowski J."/>
            <person name="Ruckert C."/>
        </authorList>
    </citation>
    <scope>NUCLEOTIDE SEQUENCE [LARGE SCALE GENOMIC DNA]</scope>
    <source>
        <strain evidence="1 2">IBRC-M 10912</strain>
    </source>
</reference>
<gene>
    <name evidence="1" type="ORF">ACFOZ7_15990</name>
</gene>
<dbReference type="InterPro" id="IPR014710">
    <property type="entry name" value="RmlC-like_jellyroll"/>
</dbReference>
<dbReference type="GeneID" id="71852912"/>
<sequence>MVSEKDYSVLPEQQAYKVKAEDCPVIGEPGSISEEENSQEIRETVITNDFHVTFTTGEPGDIIPWHTHMPSLYQVLVTLEGECIWHYKDNEGDEQSIRAGPGDVVYLPGGAENKVEVVGDESHTHMGVYPKVPIPRVEQLVGDAENTYDPWELSDSHVGLRIDTDNDEVRHMDEDAVSTE</sequence>
<proteinExistence type="predicted"/>
<dbReference type="Gene3D" id="2.60.120.10">
    <property type="entry name" value="Jelly Rolls"/>
    <property type="match status" value="1"/>
</dbReference>
<comment type="caution">
    <text evidence="1">The sequence shown here is derived from an EMBL/GenBank/DDBJ whole genome shotgun (WGS) entry which is preliminary data.</text>
</comment>
<dbReference type="SUPFAM" id="SSF51182">
    <property type="entry name" value="RmlC-like cupins"/>
    <property type="match status" value="1"/>
</dbReference>
<dbReference type="InterPro" id="IPR011051">
    <property type="entry name" value="RmlC_Cupin_sf"/>
</dbReference>
<dbReference type="EMBL" id="JBHSDJ010000122">
    <property type="protein sequence ID" value="MFC4248414.1"/>
    <property type="molecule type" value="Genomic_DNA"/>
</dbReference>
<protein>
    <submittedName>
        <fullName evidence="1">Cupin domain-containing protein</fullName>
    </submittedName>
</protein>
<dbReference type="AlphaFoldDB" id="A0ABD5P2E2"/>
<accession>A0ABD5P2E2</accession>
<evidence type="ECO:0000313" key="2">
    <source>
        <dbReference type="Proteomes" id="UP001595821"/>
    </source>
</evidence>
<evidence type="ECO:0000313" key="1">
    <source>
        <dbReference type="EMBL" id="MFC4248414.1"/>
    </source>
</evidence>